<feature type="active site" description="Proton acceptor" evidence="1">
    <location>
        <position position="80"/>
    </location>
</feature>
<dbReference type="InterPro" id="IPR027417">
    <property type="entry name" value="P-loop_NTPase"/>
</dbReference>
<keyword evidence="2" id="KW-0067">ATP-binding</keyword>
<comment type="caution">
    <text evidence="4">The sequence shown here is derived from an EMBL/GenBank/DDBJ whole genome shotgun (WGS) entry which is preliminary data.</text>
</comment>
<feature type="binding site" evidence="2">
    <location>
        <begin position="138"/>
        <end position="142"/>
    </location>
    <ligand>
        <name>ATP</name>
        <dbReference type="ChEBI" id="CHEBI:30616"/>
    </ligand>
</feature>
<sequence>MRYFITISGNIGAGKTTLSKILSKRLGWALAAEPVDENPYLEDFYKDMKRWAFHSQIFYLSKMAKHHFDLAQRNESAIQDRSFYENAEIFAMNLYKQKLFSDKEWGTYEHLYTSLLDIMTPPDLIVYLQASPQRLWERIQKRNREVEKYMTLEYILTLNTMYEAWAKSFTRCPVLVYNIDNTDLKNTTSEQDDLISKVKQILLINNNNSHSCDWNKTNNAS</sequence>
<dbReference type="InterPro" id="IPR050566">
    <property type="entry name" value="Deoxyribonucleoside_kinase"/>
</dbReference>
<proteinExistence type="predicted"/>
<accession>A0A2H0V5P7</accession>
<dbReference type="PIRSF" id="PIRSF000705">
    <property type="entry name" value="DNK"/>
    <property type="match status" value="1"/>
</dbReference>
<keyword evidence="2" id="KW-0547">Nucleotide-binding</keyword>
<gene>
    <name evidence="4" type="ORF">COT97_01100</name>
</gene>
<protein>
    <submittedName>
        <fullName evidence="4">Deoxynucleoside kinase</fullName>
    </submittedName>
</protein>
<reference evidence="5" key="1">
    <citation type="submission" date="2017-09" db="EMBL/GenBank/DDBJ databases">
        <title>Depth-based differentiation of microbial function through sediment-hosted aquifers and enrichment of novel symbionts in the deep terrestrial subsurface.</title>
        <authorList>
            <person name="Probst A.J."/>
            <person name="Ladd B."/>
            <person name="Jarett J.K."/>
            <person name="Geller-Mcgrath D.E."/>
            <person name="Sieber C.M.K."/>
            <person name="Emerson J.B."/>
            <person name="Anantharaman K."/>
            <person name="Thomas B.C."/>
            <person name="Malmstrom R."/>
            <person name="Stieglmeier M."/>
            <person name="Klingl A."/>
            <person name="Woyke T."/>
            <person name="Ryan C.M."/>
            <person name="Banfield J.F."/>
        </authorList>
    </citation>
    <scope>NUCLEOTIDE SEQUENCE [LARGE SCALE GENOMIC DNA]</scope>
</reference>
<feature type="binding site" evidence="2">
    <location>
        <begin position="9"/>
        <end position="17"/>
    </location>
    <ligand>
        <name>ATP</name>
        <dbReference type="ChEBI" id="CHEBI:30616"/>
    </ligand>
</feature>
<organism evidence="4 5">
    <name type="scientific">Candidatus Falkowbacteria bacterium CG10_big_fil_rev_8_21_14_0_10_39_11</name>
    <dbReference type="NCBI Taxonomy" id="1974565"/>
    <lineage>
        <taxon>Bacteria</taxon>
        <taxon>Candidatus Falkowiibacteriota</taxon>
    </lineage>
</organism>
<dbReference type="AlphaFoldDB" id="A0A2H0V5P7"/>
<keyword evidence="4" id="KW-0418">Kinase</keyword>
<evidence type="ECO:0000259" key="3">
    <source>
        <dbReference type="Pfam" id="PF01712"/>
    </source>
</evidence>
<dbReference type="PANTHER" id="PTHR10513">
    <property type="entry name" value="DEOXYNUCLEOSIDE KINASE"/>
    <property type="match status" value="1"/>
</dbReference>
<dbReference type="CDD" id="cd01673">
    <property type="entry name" value="dNK"/>
    <property type="match status" value="1"/>
</dbReference>
<dbReference type="InterPro" id="IPR031314">
    <property type="entry name" value="DNK_dom"/>
</dbReference>
<dbReference type="GO" id="GO:0019136">
    <property type="term" value="F:deoxynucleoside kinase activity"/>
    <property type="evidence" value="ECO:0007669"/>
    <property type="project" value="InterPro"/>
</dbReference>
<evidence type="ECO:0000256" key="1">
    <source>
        <dbReference type="PIRSR" id="PIRSR000705-1"/>
    </source>
</evidence>
<evidence type="ECO:0000313" key="4">
    <source>
        <dbReference type="EMBL" id="PIR94437.1"/>
    </source>
</evidence>
<evidence type="ECO:0000313" key="5">
    <source>
        <dbReference type="Proteomes" id="UP000229901"/>
    </source>
</evidence>
<dbReference type="Pfam" id="PF01712">
    <property type="entry name" value="dNK"/>
    <property type="match status" value="1"/>
</dbReference>
<name>A0A2H0V5P7_9BACT</name>
<dbReference type="Proteomes" id="UP000229901">
    <property type="component" value="Unassembled WGS sequence"/>
</dbReference>
<dbReference type="SUPFAM" id="SSF52540">
    <property type="entry name" value="P-loop containing nucleoside triphosphate hydrolases"/>
    <property type="match status" value="1"/>
</dbReference>
<dbReference type="InterPro" id="IPR002624">
    <property type="entry name" value="DCK/DGK"/>
</dbReference>
<dbReference type="GO" id="GO:0005737">
    <property type="term" value="C:cytoplasm"/>
    <property type="evidence" value="ECO:0007669"/>
    <property type="project" value="TreeGrafter"/>
</dbReference>
<dbReference type="GO" id="GO:0005524">
    <property type="term" value="F:ATP binding"/>
    <property type="evidence" value="ECO:0007669"/>
    <property type="project" value="UniProtKB-KW"/>
</dbReference>
<dbReference type="PANTHER" id="PTHR10513:SF35">
    <property type="entry name" value="DEOXYADENOSINE KINASE"/>
    <property type="match status" value="1"/>
</dbReference>
<dbReference type="EMBL" id="PFAP01000005">
    <property type="protein sequence ID" value="PIR94437.1"/>
    <property type="molecule type" value="Genomic_DNA"/>
</dbReference>
<feature type="domain" description="Deoxynucleoside kinase" evidence="3">
    <location>
        <begin position="5"/>
        <end position="202"/>
    </location>
</feature>
<keyword evidence="4" id="KW-0808">Transferase</keyword>
<evidence type="ECO:0000256" key="2">
    <source>
        <dbReference type="PIRSR" id="PIRSR000705-3"/>
    </source>
</evidence>
<dbReference type="Gene3D" id="3.40.50.300">
    <property type="entry name" value="P-loop containing nucleotide triphosphate hydrolases"/>
    <property type="match status" value="1"/>
</dbReference>